<dbReference type="EnsemblMetazoa" id="SCAU002496-RB">
    <property type="protein sequence ID" value="SCAU002496-PB"/>
    <property type="gene ID" value="SCAU002496"/>
</dbReference>
<evidence type="ECO:0000313" key="10">
    <source>
        <dbReference type="Proteomes" id="UP000095300"/>
    </source>
</evidence>
<evidence type="ECO:0000256" key="5">
    <source>
        <dbReference type="ARBA" id="ARBA00022989"/>
    </source>
</evidence>
<dbReference type="InterPro" id="IPR026686">
    <property type="entry name" value="UPF0708"/>
</dbReference>
<name>A0A1I8NW00_STOCA</name>
<sequence>MRPRYKYALGGLLQLSLICKPIEMSGKEPEGKPTTTSQGDGSGIRQIRTTSVFRVLNFELYTKPNKIIMGLGLAAITGVFGYITYMRMKYESLGYYAAVQEDGREVFTKKKSKWD</sequence>
<evidence type="ECO:0000256" key="3">
    <source>
        <dbReference type="ARBA" id="ARBA00014451"/>
    </source>
</evidence>
<reference evidence="9" key="1">
    <citation type="submission" date="2020-05" db="UniProtKB">
        <authorList>
            <consortium name="EnsemblMetazoa"/>
        </authorList>
    </citation>
    <scope>IDENTIFICATION</scope>
    <source>
        <strain evidence="9">USDA</strain>
    </source>
</reference>
<keyword evidence="4 8" id="KW-0812">Transmembrane</keyword>
<dbReference type="GO" id="GO:0016020">
    <property type="term" value="C:membrane"/>
    <property type="evidence" value="ECO:0007669"/>
    <property type="project" value="UniProtKB-SubCell"/>
</dbReference>
<dbReference type="OrthoDB" id="1880105at2759"/>
<evidence type="ECO:0000256" key="1">
    <source>
        <dbReference type="ARBA" id="ARBA00004167"/>
    </source>
</evidence>
<evidence type="ECO:0000313" key="9">
    <source>
        <dbReference type="EnsemblMetazoa" id="SCAU002496-PB"/>
    </source>
</evidence>
<dbReference type="PANTHER" id="PTHR14274">
    <property type="entry name" value="SMALL INTEGRAL MEMBRANE PROTEIN 8"/>
    <property type="match status" value="1"/>
</dbReference>
<dbReference type="VEuPathDB" id="VectorBase:SCAU002496"/>
<dbReference type="PANTHER" id="PTHR14274:SF1">
    <property type="entry name" value="SMALL INTEGRAL MEMBRANE PROTEIN 8"/>
    <property type="match status" value="1"/>
</dbReference>
<comment type="similarity">
    <text evidence="2">Belongs to the SMIM8 family.</text>
</comment>
<dbReference type="Pfam" id="PF14937">
    <property type="entry name" value="DUF4500"/>
    <property type="match status" value="1"/>
</dbReference>
<evidence type="ECO:0000256" key="7">
    <source>
        <dbReference type="SAM" id="MobiDB-lite"/>
    </source>
</evidence>
<feature type="region of interest" description="Disordered" evidence="7">
    <location>
        <begin position="24"/>
        <end position="43"/>
    </location>
</feature>
<dbReference type="KEGG" id="scac:106089901"/>
<keyword evidence="10" id="KW-1185">Reference proteome</keyword>
<evidence type="ECO:0000256" key="6">
    <source>
        <dbReference type="ARBA" id="ARBA00023136"/>
    </source>
</evidence>
<proteinExistence type="inferred from homology"/>
<dbReference type="AlphaFoldDB" id="A0A1I8NW00"/>
<accession>A0A1I8NW00</accession>
<feature type="transmembrane region" description="Helical" evidence="8">
    <location>
        <begin position="67"/>
        <end position="85"/>
    </location>
</feature>
<gene>
    <name evidence="9" type="primary">106089901</name>
</gene>
<comment type="subcellular location">
    <subcellularLocation>
        <location evidence="1">Membrane</location>
        <topology evidence="1">Single-pass membrane protein</topology>
    </subcellularLocation>
</comment>
<keyword evidence="5 8" id="KW-1133">Transmembrane helix</keyword>
<protein>
    <recommendedName>
        <fullName evidence="3">Small integral membrane protein 8</fullName>
    </recommendedName>
</protein>
<evidence type="ECO:0000256" key="4">
    <source>
        <dbReference type="ARBA" id="ARBA00022692"/>
    </source>
</evidence>
<keyword evidence="6 8" id="KW-0472">Membrane</keyword>
<evidence type="ECO:0000256" key="8">
    <source>
        <dbReference type="SAM" id="Phobius"/>
    </source>
</evidence>
<organism evidence="9 10">
    <name type="scientific">Stomoxys calcitrans</name>
    <name type="common">Stable fly</name>
    <name type="synonym">Conops calcitrans</name>
    <dbReference type="NCBI Taxonomy" id="35570"/>
    <lineage>
        <taxon>Eukaryota</taxon>
        <taxon>Metazoa</taxon>
        <taxon>Ecdysozoa</taxon>
        <taxon>Arthropoda</taxon>
        <taxon>Hexapoda</taxon>
        <taxon>Insecta</taxon>
        <taxon>Pterygota</taxon>
        <taxon>Neoptera</taxon>
        <taxon>Endopterygota</taxon>
        <taxon>Diptera</taxon>
        <taxon>Brachycera</taxon>
        <taxon>Muscomorpha</taxon>
        <taxon>Muscoidea</taxon>
        <taxon>Muscidae</taxon>
        <taxon>Stomoxys</taxon>
    </lineage>
</organism>
<dbReference type="Proteomes" id="UP000095300">
    <property type="component" value="Unassembled WGS sequence"/>
</dbReference>
<evidence type="ECO:0000256" key="2">
    <source>
        <dbReference type="ARBA" id="ARBA00009328"/>
    </source>
</evidence>